<dbReference type="PROSITE" id="PS01031">
    <property type="entry name" value="SHSP"/>
    <property type="match status" value="1"/>
</dbReference>
<dbReference type="RefSeq" id="XP_032799933.1">
    <property type="nucleotide sequence ID" value="XM_032944042.1"/>
</dbReference>
<dbReference type="GO" id="GO:0043066">
    <property type="term" value="P:negative regulation of apoptotic process"/>
    <property type="evidence" value="ECO:0007669"/>
    <property type="project" value="TreeGrafter"/>
</dbReference>
<feature type="region of interest" description="Disordered" evidence="3">
    <location>
        <begin position="246"/>
        <end position="276"/>
    </location>
</feature>
<dbReference type="GO" id="GO:0005634">
    <property type="term" value="C:nucleus"/>
    <property type="evidence" value="ECO:0007669"/>
    <property type="project" value="TreeGrafter"/>
</dbReference>
<dbReference type="KEGG" id="pmrn:116936893"/>
<dbReference type="AlphaFoldDB" id="A0AAJ7SIB0"/>
<gene>
    <name evidence="6 7 8 9" type="primary">HSPB1</name>
</gene>
<dbReference type="RefSeq" id="XP_032799932.1">
    <property type="nucleotide sequence ID" value="XM_032944041.1"/>
</dbReference>
<evidence type="ECO:0000256" key="3">
    <source>
        <dbReference type="SAM" id="MobiDB-lite"/>
    </source>
</evidence>
<protein>
    <submittedName>
        <fullName evidence="6 7">Heat shock protein beta-1</fullName>
    </submittedName>
</protein>
<organism evidence="5 9">
    <name type="scientific">Petromyzon marinus</name>
    <name type="common">Sea lamprey</name>
    <dbReference type="NCBI Taxonomy" id="7757"/>
    <lineage>
        <taxon>Eukaryota</taxon>
        <taxon>Metazoa</taxon>
        <taxon>Chordata</taxon>
        <taxon>Craniata</taxon>
        <taxon>Vertebrata</taxon>
        <taxon>Cyclostomata</taxon>
        <taxon>Hyperoartia</taxon>
        <taxon>Petromyzontiformes</taxon>
        <taxon>Petromyzontidae</taxon>
        <taxon>Petromyzon</taxon>
    </lineage>
</organism>
<accession>A0AAJ7SIB0</accession>
<feature type="compositionally biased region" description="Low complexity" evidence="3">
    <location>
        <begin position="81"/>
        <end position="102"/>
    </location>
</feature>
<dbReference type="InterPro" id="IPR008978">
    <property type="entry name" value="HSP20-like_chaperone"/>
</dbReference>
<dbReference type="GO" id="GO:0005737">
    <property type="term" value="C:cytoplasm"/>
    <property type="evidence" value="ECO:0007669"/>
    <property type="project" value="TreeGrafter"/>
</dbReference>
<keyword evidence="5" id="KW-1185">Reference proteome</keyword>
<dbReference type="GO" id="GO:0009408">
    <property type="term" value="P:response to heat"/>
    <property type="evidence" value="ECO:0007669"/>
    <property type="project" value="TreeGrafter"/>
</dbReference>
<evidence type="ECO:0000313" key="8">
    <source>
        <dbReference type="RefSeq" id="XP_032799932.1"/>
    </source>
</evidence>
<dbReference type="RefSeq" id="XP_032799931.1">
    <property type="nucleotide sequence ID" value="XM_032944040.1"/>
</dbReference>
<proteinExistence type="inferred from homology"/>
<comment type="similarity">
    <text evidence="1 2">Belongs to the small heat shock protein (HSP20) family.</text>
</comment>
<dbReference type="RefSeq" id="XP_032799930.1">
    <property type="nucleotide sequence ID" value="XM_032944039.1"/>
</dbReference>
<dbReference type="Pfam" id="PF00011">
    <property type="entry name" value="HSP20"/>
    <property type="match status" value="1"/>
</dbReference>
<reference evidence="6 7" key="1">
    <citation type="submission" date="2025-04" db="UniProtKB">
        <authorList>
            <consortium name="RefSeq"/>
        </authorList>
    </citation>
    <scope>IDENTIFICATION</scope>
    <source>
        <tissue evidence="6 7">Sperm</tissue>
    </source>
</reference>
<evidence type="ECO:0000313" key="7">
    <source>
        <dbReference type="RefSeq" id="XP_032799931.1"/>
    </source>
</evidence>
<name>A0AAJ7SIB0_PETMA</name>
<keyword evidence="6 7" id="KW-0346">Stress response</keyword>
<evidence type="ECO:0000256" key="2">
    <source>
        <dbReference type="RuleBase" id="RU003616"/>
    </source>
</evidence>
<dbReference type="Proteomes" id="UP001318040">
    <property type="component" value="Chromosome 84"/>
</dbReference>
<dbReference type="PANTHER" id="PTHR45640">
    <property type="entry name" value="HEAT SHOCK PROTEIN HSP-12.2-RELATED"/>
    <property type="match status" value="1"/>
</dbReference>
<feature type="region of interest" description="Disordered" evidence="3">
    <location>
        <begin position="76"/>
        <end position="116"/>
    </location>
</feature>
<sequence>MSERQIPFSRPLFRHPSWDPFREWMPPQVPLRLPEQDFGMAAPYPSLASWDAAGLGLPDWARGAWPSYTRSSLFGPPSPIPGQAASPPSATASQGPGAPAPLAGGGPLGGPLGGPPAAALALGRPLSSGVSSLRHTSDRWRVSLDVNHFSPEELVVKTAGGYVEISGKHEERQDEHGFVARCFTRKYMLPPNIEADHVVSSLSADGVLTVEAALPLPAAAAAAGDAAGGGHAVPIRFETTARIGLPGTATGTVPGTATGTTATGGTAGTAAKAGKA</sequence>
<feature type="domain" description="SHSP" evidence="4">
    <location>
        <begin position="121"/>
        <end position="238"/>
    </location>
</feature>
<dbReference type="GO" id="GO:0042026">
    <property type="term" value="P:protein refolding"/>
    <property type="evidence" value="ECO:0007669"/>
    <property type="project" value="TreeGrafter"/>
</dbReference>
<dbReference type="Gene3D" id="2.60.40.790">
    <property type="match status" value="1"/>
</dbReference>
<evidence type="ECO:0000313" key="5">
    <source>
        <dbReference type="Proteomes" id="UP001318040"/>
    </source>
</evidence>
<dbReference type="InterPro" id="IPR002068">
    <property type="entry name" value="A-crystallin/Hsp20_dom"/>
</dbReference>
<dbReference type="InterPro" id="IPR001436">
    <property type="entry name" value="Alpha-crystallin/sHSP_animal"/>
</dbReference>
<evidence type="ECO:0000256" key="1">
    <source>
        <dbReference type="PROSITE-ProRule" id="PRU00285"/>
    </source>
</evidence>
<dbReference type="SUPFAM" id="SSF49764">
    <property type="entry name" value="HSP20-like chaperones"/>
    <property type="match status" value="1"/>
</dbReference>
<dbReference type="PANTHER" id="PTHR45640:SF7">
    <property type="entry name" value="HEAT SHOCK PROTEIN BETA-1"/>
    <property type="match status" value="1"/>
</dbReference>
<evidence type="ECO:0000313" key="6">
    <source>
        <dbReference type="RefSeq" id="XP_032799930.1"/>
    </source>
</evidence>
<evidence type="ECO:0000259" key="4">
    <source>
        <dbReference type="PROSITE" id="PS01031"/>
    </source>
</evidence>
<evidence type="ECO:0000313" key="9">
    <source>
        <dbReference type="RefSeq" id="XP_032799933.1"/>
    </source>
</evidence>
<dbReference type="GO" id="GO:0051082">
    <property type="term" value="F:unfolded protein binding"/>
    <property type="evidence" value="ECO:0007669"/>
    <property type="project" value="TreeGrafter"/>
</dbReference>
<feature type="compositionally biased region" description="Gly residues" evidence="3">
    <location>
        <begin position="103"/>
        <end position="112"/>
    </location>
</feature>
<dbReference type="CTD" id="3315"/>